<dbReference type="AlphaFoldDB" id="A0AAJ5F652"/>
<feature type="domain" description="Transposase IS204/IS1001/IS1096/IS1165 DDE" evidence="2">
    <location>
        <begin position="11"/>
        <end position="98"/>
    </location>
</feature>
<comment type="caution">
    <text evidence="3">The sequence shown here is derived from an EMBL/GenBank/DDBJ whole genome shotgun (WGS) entry which is preliminary data.</text>
</comment>
<dbReference type="PANTHER" id="PTHR33498:SF1">
    <property type="entry name" value="TRANSPOSASE FOR INSERTION SEQUENCE ELEMENT IS1557"/>
    <property type="match status" value="1"/>
</dbReference>
<name>A0AAJ5F652_9DEIO</name>
<dbReference type="InterPro" id="IPR047951">
    <property type="entry name" value="Transpos_ISL3"/>
</dbReference>
<dbReference type="PANTHER" id="PTHR33498">
    <property type="entry name" value="TRANSPOSASE FOR INSERTION SEQUENCE ELEMENT IS1557"/>
    <property type="match status" value="1"/>
</dbReference>
<accession>A0AAJ5F652</accession>
<evidence type="ECO:0000256" key="1">
    <source>
        <dbReference type="SAM" id="MobiDB-lite"/>
    </source>
</evidence>
<feature type="compositionally biased region" description="Acidic residues" evidence="1">
    <location>
        <begin position="106"/>
        <end position="116"/>
    </location>
</feature>
<feature type="region of interest" description="Disordered" evidence="1">
    <location>
        <begin position="100"/>
        <end position="135"/>
    </location>
</feature>
<organism evidence="3 4">
    <name type="scientific">Deinococcus metallilatus</name>
    <dbReference type="NCBI Taxonomy" id="1211322"/>
    <lineage>
        <taxon>Bacteria</taxon>
        <taxon>Thermotogati</taxon>
        <taxon>Deinococcota</taxon>
        <taxon>Deinococci</taxon>
        <taxon>Deinococcales</taxon>
        <taxon>Deinococcaceae</taxon>
        <taxon>Deinococcus</taxon>
    </lineage>
</organism>
<protein>
    <submittedName>
        <fullName evidence="3">Transposase</fullName>
    </submittedName>
</protein>
<feature type="domain" description="Transposase IS204/IS1001/IS1096/IS1165 DDE" evidence="2">
    <location>
        <begin position="305"/>
        <end position="375"/>
    </location>
</feature>
<dbReference type="Pfam" id="PF01610">
    <property type="entry name" value="DDE_Tnp_ISL3"/>
    <property type="match status" value="2"/>
</dbReference>
<sequence length="425" mass="47018">MVQGEGVQHHPILVDLERHCVVDLLPDREADTLAGWLASHPEVELITRNRGGAHQEGAARGAPQAQQVADRWHLLKNLRETLERYFQRTHTTFAALQKALSASDPVPDEAVEEGTPEEPAAQPQTQPHPPSAHKQHCFEAVKRLLAQGRSVKQTAREAGVAIGTVRKYAQFEQHPGSAARPPRRRVVAPYQTWLTAQWQAGRCNAMTLHQELRGQGYPGGYTAVREFCRQLRLAALPGTPGSSAQRRFVCPSPRTLSWAVLIPGTIRVSEVGALLEAGRATVPEFVQVERLLTTDWKLLGGHEAQPLRGWLTELEKSGIKELQAFAVGLDRDFDAVMAALETSYSDGQVEGQVNRLKTIKRGLYGRAGLDLLKARVLHRAHRPAARVTKSERFWVFADLGEPTSGFHTREWTCPLTSRIPAPSPS</sequence>
<evidence type="ECO:0000313" key="3">
    <source>
        <dbReference type="EMBL" id="TLK32112.1"/>
    </source>
</evidence>
<evidence type="ECO:0000313" key="4">
    <source>
        <dbReference type="Proteomes" id="UP000308000"/>
    </source>
</evidence>
<reference evidence="3 4" key="1">
    <citation type="submission" date="2019-04" db="EMBL/GenBank/DDBJ databases">
        <title>Deinococcus metalilatus MA1002 mutant No.5.</title>
        <authorList>
            <person name="Park W."/>
            <person name="Park C."/>
        </authorList>
    </citation>
    <scope>NUCLEOTIDE SEQUENCE [LARGE SCALE GENOMIC DNA]</scope>
    <source>
        <strain evidence="3 4">MA1002-m5</strain>
    </source>
</reference>
<evidence type="ECO:0000259" key="2">
    <source>
        <dbReference type="Pfam" id="PF01610"/>
    </source>
</evidence>
<dbReference type="InterPro" id="IPR002560">
    <property type="entry name" value="Transposase_DDE"/>
</dbReference>
<proteinExistence type="predicted"/>
<dbReference type="Proteomes" id="UP000308000">
    <property type="component" value="Unassembled WGS sequence"/>
</dbReference>
<dbReference type="EMBL" id="VBRC01000001">
    <property type="protein sequence ID" value="TLK32112.1"/>
    <property type="molecule type" value="Genomic_DNA"/>
</dbReference>
<gene>
    <name evidence="3" type="ORF">FCS05_01230</name>
</gene>